<dbReference type="InterPro" id="IPR029044">
    <property type="entry name" value="Nucleotide-diphossugar_trans"/>
</dbReference>
<comment type="catalytic activity">
    <reaction evidence="5">
        <text>N-acetyl-alpha-D-glucosamine 1-phosphate + UTP + H(+) = UDP-N-acetyl-alpha-D-glucosamine + diphosphate</text>
        <dbReference type="Rhea" id="RHEA:13509"/>
        <dbReference type="ChEBI" id="CHEBI:15378"/>
        <dbReference type="ChEBI" id="CHEBI:33019"/>
        <dbReference type="ChEBI" id="CHEBI:46398"/>
        <dbReference type="ChEBI" id="CHEBI:57705"/>
        <dbReference type="ChEBI" id="CHEBI:57776"/>
        <dbReference type="EC" id="2.7.7.23"/>
    </reaction>
</comment>
<dbReference type="Pfam" id="PF00483">
    <property type="entry name" value="NTP_transferase"/>
    <property type="match status" value="1"/>
</dbReference>
<protein>
    <submittedName>
        <fullName evidence="8">UDP-N-acetylglucosamine pyrophosphorylase</fullName>
        <ecNumber evidence="8">2.7.7.23</ecNumber>
    </submittedName>
</protein>
<reference evidence="8" key="1">
    <citation type="submission" date="2005-08" db="EMBL/GenBank/DDBJ databases">
        <title>Complete sequence of Chlorobium chlorochromatii CaD3.</title>
        <authorList>
            <person name="Copeland A."/>
            <person name="Lucas S."/>
            <person name="Lapidus A."/>
            <person name="Barry K."/>
            <person name="Detter J.C."/>
            <person name="Glavina T."/>
            <person name="Hammon N."/>
            <person name="Israni S."/>
            <person name="Pitluck S."/>
            <person name="Bryant D."/>
            <person name="Schmutz J."/>
            <person name="Larimer F."/>
            <person name="Land M."/>
            <person name="Kyrpides N."/>
            <person name="Ivanova N."/>
            <person name="Richardson P."/>
        </authorList>
    </citation>
    <scope>NUCLEOTIDE SEQUENCE [LARGE SCALE GENOMIC DNA]</scope>
    <source>
        <strain evidence="8">CaD3</strain>
    </source>
</reference>
<comment type="function">
    <text evidence="6">Catalyzes the last two sequential reactions in the de novo biosynthetic pathway for UDP-N-acetylglucosamine (UDP-GlcNAc). The C-terminal domain catalyzes the transfer of acetyl group from acetyl coenzyme A to glucosamine-1-phosphate (GlcN-1-P) to produce N-acetylglucosamine-1-phosphate (GlcNAc-1-P), which is converted into UDP-GlcNAc by the transfer of uridine 5-monophosphate (from uridine 5-triphosphate), a reaction catalyzed by the N-terminal domain.</text>
</comment>
<dbReference type="CDD" id="cd02540">
    <property type="entry name" value="GT2_GlmU_N_bac"/>
    <property type="match status" value="1"/>
</dbReference>
<dbReference type="eggNOG" id="COG1207">
    <property type="taxonomic scope" value="Bacteria"/>
</dbReference>
<feature type="domain" description="Nucleotidyl transferase" evidence="7">
    <location>
        <begin position="6"/>
        <end position="217"/>
    </location>
</feature>
<dbReference type="KEGG" id="cch:Cag_1451"/>
<keyword evidence="3" id="KW-0012">Acyltransferase</keyword>
<keyword evidence="2 8" id="KW-0548">Nucleotidyltransferase</keyword>
<name>Q3AQL8_CHLCH</name>
<accession>Q3AQL8</accession>
<dbReference type="InterPro" id="IPR005835">
    <property type="entry name" value="NTP_transferase_dom"/>
</dbReference>
<gene>
    <name evidence="8" type="ordered locus">Cag_1451</name>
</gene>
<dbReference type="OrthoDB" id="9806837at2"/>
<dbReference type="PANTHER" id="PTHR43584:SF3">
    <property type="entry name" value="BIFUNCTIONAL PROTEIN GLMU"/>
    <property type="match status" value="1"/>
</dbReference>
<evidence type="ECO:0000256" key="3">
    <source>
        <dbReference type="ARBA" id="ARBA00023315"/>
    </source>
</evidence>
<dbReference type="SUPFAM" id="SSF53448">
    <property type="entry name" value="Nucleotide-diphospho-sugar transferases"/>
    <property type="match status" value="1"/>
</dbReference>
<evidence type="ECO:0000256" key="4">
    <source>
        <dbReference type="ARBA" id="ARBA00048247"/>
    </source>
</evidence>
<organism evidence="8">
    <name type="scientific">Chlorobium chlorochromatii (strain CaD3)</name>
    <dbReference type="NCBI Taxonomy" id="340177"/>
    <lineage>
        <taxon>Bacteria</taxon>
        <taxon>Pseudomonadati</taxon>
        <taxon>Chlorobiota</taxon>
        <taxon>Chlorobiia</taxon>
        <taxon>Chlorobiales</taxon>
        <taxon>Chlorobiaceae</taxon>
        <taxon>Chlorobium/Pelodictyon group</taxon>
        <taxon>Chlorobium</taxon>
    </lineage>
</organism>
<evidence type="ECO:0000256" key="6">
    <source>
        <dbReference type="ARBA" id="ARBA00049628"/>
    </source>
</evidence>
<dbReference type="InterPro" id="IPR050065">
    <property type="entry name" value="GlmU-like"/>
</dbReference>
<dbReference type="Gene3D" id="3.90.550.10">
    <property type="entry name" value="Spore Coat Polysaccharide Biosynthesis Protein SpsA, Chain A"/>
    <property type="match status" value="1"/>
</dbReference>
<dbReference type="PANTHER" id="PTHR43584">
    <property type="entry name" value="NUCLEOTIDYL TRANSFERASE"/>
    <property type="match status" value="1"/>
</dbReference>
<dbReference type="STRING" id="340177.Cag_1451"/>
<evidence type="ECO:0000256" key="2">
    <source>
        <dbReference type="ARBA" id="ARBA00022695"/>
    </source>
</evidence>
<dbReference type="EC" id="2.7.7.23" evidence="8"/>
<evidence type="ECO:0000259" key="7">
    <source>
        <dbReference type="Pfam" id="PF00483"/>
    </source>
</evidence>
<dbReference type="GO" id="GO:0019134">
    <property type="term" value="F:glucosamine-1-phosphate N-acetyltransferase activity"/>
    <property type="evidence" value="ECO:0007669"/>
    <property type="project" value="UniProtKB-EC"/>
</dbReference>
<sequence>MALAVLIMAGGKGTRMKSDLPKVLHQANGRPLIHYVLETAATLNPAKTLLIVGHKANDVQQATAHYPATALLQEPQLGTGHAVMQAEAELRNFEGETIILSGDAPLVTTATLQAMLALHHAEAATATLLTAELDDPTGYGRIVRVNNSSSIEKIVEQKDATPNEQTIREINAGVYVFNTRWLFEKLGELNTNNAQQEYYLTDLFSICFKTGKKVCAYKTATPNEILGINTPAQLQQIEEILKKGGVV</sequence>
<dbReference type="EMBL" id="CP000108">
    <property type="protein sequence ID" value="ABB28707.1"/>
    <property type="molecule type" value="Genomic_DNA"/>
</dbReference>
<dbReference type="AlphaFoldDB" id="Q3AQL8"/>
<evidence type="ECO:0000256" key="1">
    <source>
        <dbReference type="ARBA" id="ARBA00022679"/>
    </source>
</evidence>
<comment type="catalytic activity">
    <reaction evidence="4">
        <text>alpha-D-glucosamine 1-phosphate + acetyl-CoA = N-acetyl-alpha-D-glucosamine 1-phosphate + CoA + H(+)</text>
        <dbReference type="Rhea" id="RHEA:13725"/>
        <dbReference type="ChEBI" id="CHEBI:15378"/>
        <dbReference type="ChEBI" id="CHEBI:57287"/>
        <dbReference type="ChEBI" id="CHEBI:57288"/>
        <dbReference type="ChEBI" id="CHEBI:57776"/>
        <dbReference type="ChEBI" id="CHEBI:58516"/>
        <dbReference type="EC" id="2.3.1.157"/>
    </reaction>
</comment>
<keyword evidence="1 8" id="KW-0808">Transferase</keyword>
<dbReference type="HOGENOM" id="CLU_029499_15_0_10"/>
<evidence type="ECO:0000313" key="8">
    <source>
        <dbReference type="EMBL" id="ABB28707.1"/>
    </source>
</evidence>
<dbReference type="GO" id="GO:0003977">
    <property type="term" value="F:UDP-N-acetylglucosamine diphosphorylase activity"/>
    <property type="evidence" value="ECO:0007669"/>
    <property type="project" value="UniProtKB-EC"/>
</dbReference>
<proteinExistence type="predicted"/>
<evidence type="ECO:0000256" key="5">
    <source>
        <dbReference type="ARBA" id="ARBA00048493"/>
    </source>
</evidence>